<evidence type="ECO:0000256" key="1">
    <source>
        <dbReference type="ARBA" id="ARBA00022737"/>
    </source>
</evidence>
<keyword evidence="4" id="KW-0472">Membrane</keyword>
<dbReference type="InterPro" id="IPR003598">
    <property type="entry name" value="Ig_sub2"/>
</dbReference>
<feature type="domain" description="Ig-like" evidence="5">
    <location>
        <begin position="284"/>
        <end position="376"/>
    </location>
</feature>
<keyword evidence="1" id="KW-0677">Repeat</keyword>
<dbReference type="PANTHER" id="PTHR10075">
    <property type="entry name" value="BASIGIN RELATED"/>
    <property type="match status" value="1"/>
</dbReference>
<evidence type="ECO:0000256" key="3">
    <source>
        <dbReference type="SAM" id="MobiDB-lite"/>
    </source>
</evidence>
<accession>A0A8X6R0G5</accession>
<dbReference type="SMART" id="SM00409">
    <property type="entry name" value="IG"/>
    <property type="match status" value="5"/>
</dbReference>
<dbReference type="SMART" id="SM00060">
    <property type="entry name" value="FN3"/>
    <property type="match status" value="2"/>
</dbReference>
<dbReference type="GO" id="GO:0030424">
    <property type="term" value="C:axon"/>
    <property type="evidence" value="ECO:0007669"/>
    <property type="project" value="TreeGrafter"/>
</dbReference>
<feature type="compositionally biased region" description="Polar residues" evidence="3">
    <location>
        <begin position="687"/>
        <end position="704"/>
    </location>
</feature>
<evidence type="ECO:0000256" key="4">
    <source>
        <dbReference type="SAM" id="Phobius"/>
    </source>
</evidence>
<dbReference type="SUPFAM" id="SSF48726">
    <property type="entry name" value="Immunoglobulin"/>
    <property type="match status" value="5"/>
</dbReference>
<dbReference type="EMBL" id="BMAW01085163">
    <property type="protein sequence ID" value="GFU41677.1"/>
    <property type="molecule type" value="Genomic_DNA"/>
</dbReference>
<gene>
    <name evidence="7" type="primary">tutl</name>
    <name evidence="7" type="ORF">NPIL_290551</name>
</gene>
<dbReference type="SMART" id="SM00406">
    <property type="entry name" value="IGv"/>
    <property type="match status" value="3"/>
</dbReference>
<feature type="region of interest" description="Disordered" evidence="3">
    <location>
        <begin position="668"/>
        <end position="721"/>
    </location>
</feature>
<feature type="domain" description="Fibronectin type-III" evidence="6">
    <location>
        <begin position="574"/>
        <end position="670"/>
    </location>
</feature>
<keyword evidence="4" id="KW-1133">Transmembrane helix</keyword>
<keyword evidence="4" id="KW-0812">Transmembrane</keyword>
<dbReference type="GO" id="GO:0070593">
    <property type="term" value="P:dendrite self-avoidance"/>
    <property type="evidence" value="ECO:0007669"/>
    <property type="project" value="TreeGrafter"/>
</dbReference>
<dbReference type="GO" id="GO:0007156">
    <property type="term" value="P:homophilic cell adhesion via plasma membrane adhesion molecules"/>
    <property type="evidence" value="ECO:0007669"/>
    <property type="project" value="TreeGrafter"/>
</dbReference>
<dbReference type="Proteomes" id="UP000887013">
    <property type="component" value="Unassembled WGS sequence"/>
</dbReference>
<dbReference type="SUPFAM" id="SSF49265">
    <property type="entry name" value="Fibronectin type III"/>
    <property type="match status" value="2"/>
</dbReference>
<dbReference type="Pfam" id="PF07679">
    <property type="entry name" value="I-set"/>
    <property type="match status" value="1"/>
</dbReference>
<dbReference type="PROSITE" id="PS50835">
    <property type="entry name" value="IG_LIKE"/>
    <property type="match status" value="5"/>
</dbReference>
<name>A0A8X6R0G5_NEPPI</name>
<evidence type="ECO:0000256" key="2">
    <source>
        <dbReference type="ARBA" id="ARBA00023319"/>
    </source>
</evidence>
<proteinExistence type="predicted"/>
<dbReference type="GO" id="GO:0007411">
    <property type="term" value="P:axon guidance"/>
    <property type="evidence" value="ECO:0007669"/>
    <property type="project" value="TreeGrafter"/>
</dbReference>
<dbReference type="PROSITE" id="PS50853">
    <property type="entry name" value="FN3"/>
    <property type="match status" value="2"/>
</dbReference>
<feature type="domain" description="Fibronectin type-III" evidence="6">
    <location>
        <begin position="718"/>
        <end position="809"/>
    </location>
</feature>
<organism evidence="7 8">
    <name type="scientific">Nephila pilipes</name>
    <name type="common">Giant wood spider</name>
    <name type="synonym">Nephila maculata</name>
    <dbReference type="NCBI Taxonomy" id="299642"/>
    <lineage>
        <taxon>Eukaryota</taxon>
        <taxon>Metazoa</taxon>
        <taxon>Ecdysozoa</taxon>
        <taxon>Arthropoda</taxon>
        <taxon>Chelicerata</taxon>
        <taxon>Arachnida</taxon>
        <taxon>Araneae</taxon>
        <taxon>Araneomorphae</taxon>
        <taxon>Entelegynae</taxon>
        <taxon>Araneoidea</taxon>
        <taxon>Nephilidae</taxon>
        <taxon>Nephila</taxon>
    </lineage>
</organism>
<feature type="compositionally biased region" description="Pro residues" evidence="3">
    <location>
        <begin position="706"/>
        <end position="718"/>
    </location>
</feature>
<dbReference type="GO" id="GO:0098632">
    <property type="term" value="F:cell-cell adhesion mediator activity"/>
    <property type="evidence" value="ECO:0007669"/>
    <property type="project" value="TreeGrafter"/>
</dbReference>
<dbReference type="PANTHER" id="PTHR10075:SF92">
    <property type="entry name" value="PROTEIN TURTLE"/>
    <property type="match status" value="1"/>
</dbReference>
<keyword evidence="2" id="KW-0393">Immunoglobulin domain</keyword>
<dbReference type="OrthoDB" id="10033138at2759"/>
<dbReference type="InterPro" id="IPR036116">
    <property type="entry name" value="FN3_sf"/>
</dbReference>
<comment type="caution">
    <text evidence="7">The sequence shown here is derived from an EMBL/GenBank/DDBJ whole genome shotgun (WGS) entry which is preliminary data.</text>
</comment>
<dbReference type="InterPro" id="IPR013783">
    <property type="entry name" value="Ig-like_fold"/>
</dbReference>
<dbReference type="InterPro" id="IPR013098">
    <property type="entry name" value="Ig_I-set"/>
</dbReference>
<reference evidence="7" key="1">
    <citation type="submission" date="2020-08" db="EMBL/GenBank/DDBJ databases">
        <title>Multicomponent nature underlies the extraordinary mechanical properties of spider dragline silk.</title>
        <authorList>
            <person name="Kono N."/>
            <person name="Nakamura H."/>
            <person name="Mori M."/>
            <person name="Yoshida Y."/>
            <person name="Ohtoshi R."/>
            <person name="Malay A.D."/>
            <person name="Moran D.A.P."/>
            <person name="Tomita M."/>
            <person name="Numata K."/>
            <person name="Arakawa K."/>
        </authorList>
    </citation>
    <scope>NUCLEOTIDE SEQUENCE</scope>
</reference>
<dbReference type="AlphaFoldDB" id="A0A8X6R0G5"/>
<feature type="domain" description="Ig-like" evidence="5">
    <location>
        <begin position="195"/>
        <end position="280"/>
    </location>
</feature>
<evidence type="ECO:0000313" key="8">
    <source>
        <dbReference type="Proteomes" id="UP000887013"/>
    </source>
</evidence>
<feature type="domain" description="Ig-like" evidence="5">
    <location>
        <begin position="380"/>
        <end position="471"/>
    </location>
</feature>
<dbReference type="InterPro" id="IPR003961">
    <property type="entry name" value="FN3_dom"/>
</dbReference>
<sequence>MPALPLVLTSGGAVPSPTEVPHLRSWCQMKGLGSSLKKNLILDRVPGYAGVLELTPVTWRLREKSKNSKPSLFSVPFGCTPKNDQNPRHFTATLGEDVILCCEFEYPEEKPVPYVIQWQKQGIKIPIYIWYDGYPPHAGDGYEGRVSLAEKASLNLTNVHESDQGWYECKVYFLNRPPDSPKNGTWVHLDVHAPPHFKMKPPDVVYVKVGESVSLPCEAEGTPPPNLIWYKDNSPLEESRTVQILPTELRINNLRQTDIGDYTCMARNKQGTVTATSKVIVAGPASIVTPPRNVTKLEGDRAEFICEAKALPTNVTHRWFHNGVEISQLSWLETRTSVRRDGTLFISPTSAEDSGKFTCEVTNGIGTPDTASAFLSVEYPARVTFSPTIQYLPLGLSGVIRCYVQASPPFQFITWTKESRQYDPNSIPGVVTLNNGSLLFQRVSHEDQGRYRCTPYNIHGTAGTSNIMDVLVREPPIYTLKPKEIYQKPVDSEIKLPCDGLGQPKPAITWRRVSPNPNSIADGSKLPRDRAMIRGGNLTIRGLKKEDHGRYECVLENEIATLVTSTLLLVEKTTPHAPTNVTVNTSTVAATLTWLPAYDGGHEQTYVIWYRLADQGDSDWRTIRVYPDGATTFTVYNLQADTEYDFQVLSRNKLGDGMFSPIIRAKTKSSDYSTGGGGSSSSISSSEPIGNNFTSPSENSSGNSIPVPPEPPAPPKPAPGMVRNVTVTKTLLGVRITWNPPVDGVPVSHYMIDYKNDAQWQHWGPIKNVTHYEAKLLQGGKYVFRILAYSNEGVASPPSNEVKLEIHGDLQDRNRSKAITAGVVGGILFFIAAIVLSVCAVKICNKRKRRKAEKAYMMVTCPIADTRNGGHSHGGSPVPLKKRKKAIEEACTIDTRKAEYQV</sequence>
<evidence type="ECO:0000259" key="6">
    <source>
        <dbReference type="PROSITE" id="PS50853"/>
    </source>
</evidence>
<dbReference type="Pfam" id="PF13927">
    <property type="entry name" value="Ig_3"/>
    <property type="match status" value="3"/>
</dbReference>
<dbReference type="CDD" id="cd00096">
    <property type="entry name" value="Ig"/>
    <property type="match status" value="1"/>
</dbReference>
<dbReference type="Pfam" id="PF00041">
    <property type="entry name" value="fn3"/>
    <property type="match status" value="2"/>
</dbReference>
<dbReference type="SMART" id="SM00408">
    <property type="entry name" value="IGc2"/>
    <property type="match status" value="5"/>
</dbReference>
<dbReference type="InterPro" id="IPR036179">
    <property type="entry name" value="Ig-like_dom_sf"/>
</dbReference>
<protein>
    <submittedName>
        <fullName evidence="7">Protein turtle</fullName>
    </submittedName>
</protein>
<evidence type="ECO:0000259" key="5">
    <source>
        <dbReference type="PROSITE" id="PS50835"/>
    </source>
</evidence>
<dbReference type="InterPro" id="IPR007110">
    <property type="entry name" value="Ig-like_dom"/>
</dbReference>
<dbReference type="InterPro" id="IPR003599">
    <property type="entry name" value="Ig_sub"/>
</dbReference>
<feature type="transmembrane region" description="Helical" evidence="4">
    <location>
        <begin position="819"/>
        <end position="841"/>
    </location>
</feature>
<feature type="domain" description="Ig-like" evidence="5">
    <location>
        <begin position="475"/>
        <end position="564"/>
    </location>
</feature>
<dbReference type="Gene3D" id="2.60.40.10">
    <property type="entry name" value="Immunoglobulins"/>
    <property type="match status" value="7"/>
</dbReference>
<dbReference type="CDD" id="cd00063">
    <property type="entry name" value="FN3"/>
    <property type="match status" value="2"/>
</dbReference>
<dbReference type="Pfam" id="PF07686">
    <property type="entry name" value="V-set"/>
    <property type="match status" value="1"/>
</dbReference>
<keyword evidence="8" id="KW-1185">Reference proteome</keyword>
<feature type="domain" description="Ig-like" evidence="5">
    <location>
        <begin position="70"/>
        <end position="171"/>
    </location>
</feature>
<dbReference type="FunFam" id="2.60.40.10:FF:000130">
    <property type="entry name" value="Hemicentin 1"/>
    <property type="match status" value="1"/>
</dbReference>
<dbReference type="GO" id="GO:0005886">
    <property type="term" value="C:plasma membrane"/>
    <property type="evidence" value="ECO:0007669"/>
    <property type="project" value="TreeGrafter"/>
</dbReference>
<dbReference type="InterPro" id="IPR013106">
    <property type="entry name" value="Ig_V-set"/>
</dbReference>
<evidence type="ECO:0000313" key="7">
    <source>
        <dbReference type="EMBL" id="GFU41677.1"/>
    </source>
</evidence>